<protein>
    <recommendedName>
        <fullName evidence="5">MYND-type domain-containing protein</fullName>
    </recommendedName>
</protein>
<dbReference type="InterPro" id="IPR002893">
    <property type="entry name" value="Znf_MYND"/>
</dbReference>
<dbReference type="EMBL" id="JARJCW010000017">
    <property type="protein sequence ID" value="KAJ7215365.1"/>
    <property type="molecule type" value="Genomic_DNA"/>
</dbReference>
<organism evidence="6 7">
    <name type="scientific">Mycena pura</name>
    <dbReference type="NCBI Taxonomy" id="153505"/>
    <lineage>
        <taxon>Eukaryota</taxon>
        <taxon>Fungi</taxon>
        <taxon>Dikarya</taxon>
        <taxon>Basidiomycota</taxon>
        <taxon>Agaricomycotina</taxon>
        <taxon>Agaricomycetes</taxon>
        <taxon>Agaricomycetidae</taxon>
        <taxon>Agaricales</taxon>
        <taxon>Marasmiineae</taxon>
        <taxon>Mycenaceae</taxon>
        <taxon>Mycena</taxon>
    </lineage>
</organism>
<dbReference type="SUPFAM" id="SSF144232">
    <property type="entry name" value="HIT/MYND zinc finger-like"/>
    <property type="match status" value="1"/>
</dbReference>
<keyword evidence="7" id="KW-1185">Reference proteome</keyword>
<keyword evidence="1" id="KW-0479">Metal-binding</keyword>
<reference evidence="6" key="1">
    <citation type="submission" date="2023-03" db="EMBL/GenBank/DDBJ databases">
        <title>Massive genome expansion in bonnet fungi (Mycena s.s.) driven by repeated elements and novel gene families across ecological guilds.</title>
        <authorList>
            <consortium name="Lawrence Berkeley National Laboratory"/>
            <person name="Harder C.B."/>
            <person name="Miyauchi S."/>
            <person name="Viragh M."/>
            <person name="Kuo A."/>
            <person name="Thoen E."/>
            <person name="Andreopoulos B."/>
            <person name="Lu D."/>
            <person name="Skrede I."/>
            <person name="Drula E."/>
            <person name="Henrissat B."/>
            <person name="Morin E."/>
            <person name="Kohler A."/>
            <person name="Barry K."/>
            <person name="LaButti K."/>
            <person name="Morin E."/>
            <person name="Salamov A."/>
            <person name="Lipzen A."/>
            <person name="Mereny Z."/>
            <person name="Hegedus B."/>
            <person name="Baldrian P."/>
            <person name="Stursova M."/>
            <person name="Weitz H."/>
            <person name="Taylor A."/>
            <person name="Grigoriev I.V."/>
            <person name="Nagy L.G."/>
            <person name="Martin F."/>
            <person name="Kauserud H."/>
        </authorList>
    </citation>
    <scope>NUCLEOTIDE SEQUENCE</scope>
    <source>
        <strain evidence="6">9144</strain>
    </source>
</reference>
<evidence type="ECO:0000313" key="7">
    <source>
        <dbReference type="Proteomes" id="UP001219525"/>
    </source>
</evidence>
<gene>
    <name evidence="6" type="ORF">GGX14DRAFT_391802</name>
</gene>
<evidence type="ECO:0000256" key="4">
    <source>
        <dbReference type="PROSITE-ProRule" id="PRU00134"/>
    </source>
</evidence>
<evidence type="ECO:0000256" key="1">
    <source>
        <dbReference type="ARBA" id="ARBA00022723"/>
    </source>
</evidence>
<proteinExistence type="predicted"/>
<dbReference type="GO" id="GO:0008270">
    <property type="term" value="F:zinc ion binding"/>
    <property type="evidence" value="ECO:0007669"/>
    <property type="project" value="UniProtKB-KW"/>
</dbReference>
<evidence type="ECO:0000256" key="3">
    <source>
        <dbReference type="ARBA" id="ARBA00022833"/>
    </source>
</evidence>
<evidence type="ECO:0000313" key="6">
    <source>
        <dbReference type="EMBL" id="KAJ7215365.1"/>
    </source>
</evidence>
<name>A0AAD6YG48_9AGAR</name>
<evidence type="ECO:0000259" key="5">
    <source>
        <dbReference type="PROSITE" id="PS50865"/>
    </source>
</evidence>
<keyword evidence="2 4" id="KW-0863">Zinc-finger</keyword>
<dbReference type="Gene3D" id="6.10.140.2220">
    <property type="match status" value="1"/>
</dbReference>
<accession>A0AAD6YG48</accession>
<comment type="caution">
    <text evidence="6">The sequence shown here is derived from an EMBL/GenBank/DDBJ whole genome shotgun (WGS) entry which is preliminary data.</text>
</comment>
<dbReference type="AlphaFoldDB" id="A0AAD6YG48"/>
<evidence type="ECO:0000256" key="2">
    <source>
        <dbReference type="ARBA" id="ARBA00022771"/>
    </source>
</evidence>
<dbReference type="Proteomes" id="UP001219525">
    <property type="component" value="Unassembled WGS sequence"/>
</dbReference>
<sequence>MAAADDEDELTYLKFGILVTDSVVASSSQSGYEGATESCWIFALANNTMTRARVTPVLTGPLRTLAGAAAGGSVEHLHRILLKWEDLSERSSRLLLPIFYSVLDTADTITLPDQLESWDAEDVQFAVDLRVDQTLLSFQGLTHLFLDGLIHQVAVTDLWPRVWGWTEFLDAFCEQLPICKQNRTEIYAIATALLCSMLQHYHSEVLRLFIATPGIHGVIGRAWIRLLSAKHDQGLCDISLLLLMLVDPEHVVNFPELVAGTGGSWTDIASAVVSHLKQAFPNTDTPITSVTLYRVGGVKSILSYAFTTNFSLRTTLLEKGLVKVLTIILLALSKANPLPPNLAVLYDGFPQFAIVCVLISFRISRSHRWIAEALRAGFLRALFSSVRKCDTGTIDELSTFLSKYLPGSTVYYSMLIQLHAALVEIQDLEPASCFKTLVADWNQLIDLVHMRMKVADEFKSGSLTALRACDNLACLTRFYCSRSCQKADWRNGHRSICHDLRERYIDNAGVYSSRDRAFLRALLHHDYIRQQEDIAFSALRFMHTNRSKLPYFQFDYTHGGQCKVSLATEPDKRQEIETLYGDDIRRTVFSGGRMQIHLMTTEDAHEATVRSIPLRVGSTPVYQMLLALAESLPPPTNGKPVDYESYRGIIQEALLSTVQTH</sequence>
<dbReference type="PROSITE" id="PS50865">
    <property type="entry name" value="ZF_MYND_2"/>
    <property type="match status" value="1"/>
</dbReference>
<feature type="domain" description="MYND-type" evidence="5">
    <location>
        <begin position="457"/>
        <end position="497"/>
    </location>
</feature>
<dbReference type="Pfam" id="PF01753">
    <property type="entry name" value="zf-MYND"/>
    <property type="match status" value="1"/>
</dbReference>
<keyword evidence="3" id="KW-0862">Zinc</keyword>